<dbReference type="InterPro" id="IPR003131">
    <property type="entry name" value="T1-type_BTB"/>
</dbReference>
<name>A0A8D3CWP2_SCOMX</name>
<dbReference type="OrthoDB" id="2414723at2759"/>
<dbReference type="Pfam" id="PF02214">
    <property type="entry name" value="BTB_2"/>
    <property type="match status" value="1"/>
</dbReference>
<evidence type="ECO:0000256" key="1">
    <source>
        <dbReference type="SAM" id="MobiDB-lite"/>
    </source>
</evidence>
<sequence>MSLPDCKSPGKQSAPANPHSPVVQLNVGGHLFSTSLSALRKHPDSRLAELFSGQPKLRADAEGRYFLDRDGSHFGAVLEFLRSESLPTESVREVHREAVYYNIKPLIKHLEETPQMFGELVGRQQFLSRVPHYRENIEVLIRVARAEAIAARHSTIMICVLRTEEDLGSYEDAINSLEADKESVVTFGPWKAAVSVKDLLDCVKMDIGSQGYEVSVQPHVMEKSFLSKSYDYFYKLIFTWW</sequence>
<proteinExistence type="predicted"/>
<dbReference type="Proteomes" id="UP000694558">
    <property type="component" value="Chromosome 3"/>
</dbReference>
<dbReference type="InterPro" id="IPR000210">
    <property type="entry name" value="BTB/POZ_dom"/>
</dbReference>
<dbReference type="FunFam" id="3.30.710.10:FF:000046">
    <property type="entry name" value="BTB/POZ domain-containing protein KCTD7 isoform X1"/>
    <property type="match status" value="1"/>
</dbReference>
<evidence type="ECO:0000313" key="4">
    <source>
        <dbReference type="Proteomes" id="UP000694558"/>
    </source>
</evidence>
<dbReference type="AlphaFoldDB" id="A0A8D3CWP2"/>
<reference evidence="3" key="1">
    <citation type="submission" date="2023-05" db="EMBL/GenBank/DDBJ databases">
        <title>High-quality long-read genome of Scophthalmus maximus.</title>
        <authorList>
            <person name="Lien S."/>
            <person name="Martinez P."/>
        </authorList>
    </citation>
    <scope>NUCLEOTIDE SEQUENCE [LARGE SCALE GENOMIC DNA]</scope>
</reference>
<dbReference type="PANTHER" id="PTHR14499">
    <property type="entry name" value="POTASSIUM CHANNEL TETRAMERIZATION DOMAIN-CONTAINING"/>
    <property type="match status" value="1"/>
</dbReference>
<dbReference type="InterPro" id="IPR011333">
    <property type="entry name" value="SKP1/BTB/POZ_sf"/>
</dbReference>
<feature type="domain" description="BTB" evidence="2">
    <location>
        <begin position="21"/>
        <end position="118"/>
    </location>
</feature>
<dbReference type="Gene3D" id="3.30.710.10">
    <property type="entry name" value="Potassium Channel Kv1.1, Chain A"/>
    <property type="match status" value="1"/>
</dbReference>
<dbReference type="GeneID" id="118299436"/>
<protein>
    <submittedName>
        <fullName evidence="3">Potassium channel tetramerization domain containing 14</fullName>
    </submittedName>
</protein>
<dbReference type="InterPro" id="IPR057890">
    <property type="entry name" value="KCTD7/14_C"/>
</dbReference>
<dbReference type="PANTHER" id="PTHR14499:SF3">
    <property type="entry name" value="BTB_POZ DOMAIN-CONTAINING PROTEIN KCTD14"/>
    <property type="match status" value="1"/>
</dbReference>
<dbReference type="Pfam" id="PF25611">
    <property type="entry name" value="KCTD_C"/>
    <property type="match status" value="1"/>
</dbReference>
<dbReference type="OMA" id="NVGGEMY"/>
<dbReference type="SMART" id="SM00225">
    <property type="entry name" value="BTB"/>
    <property type="match status" value="1"/>
</dbReference>
<feature type="region of interest" description="Disordered" evidence="1">
    <location>
        <begin position="1"/>
        <end position="20"/>
    </location>
</feature>
<accession>A0A8D3CWP2</accession>
<dbReference type="GeneTree" id="ENSGT00940000160762"/>
<dbReference type="SUPFAM" id="SSF54695">
    <property type="entry name" value="POZ domain"/>
    <property type="match status" value="1"/>
</dbReference>
<dbReference type="RefSeq" id="XP_035479067.1">
    <property type="nucleotide sequence ID" value="XM_035623174.2"/>
</dbReference>
<gene>
    <name evidence="3" type="primary">KCTD14</name>
</gene>
<reference evidence="3" key="2">
    <citation type="submission" date="2025-08" db="UniProtKB">
        <authorList>
            <consortium name="Ensembl"/>
        </authorList>
    </citation>
    <scope>IDENTIFICATION</scope>
</reference>
<organism evidence="3 4">
    <name type="scientific">Scophthalmus maximus</name>
    <name type="common">Turbot</name>
    <name type="synonym">Psetta maxima</name>
    <dbReference type="NCBI Taxonomy" id="52904"/>
    <lineage>
        <taxon>Eukaryota</taxon>
        <taxon>Metazoa</taxon>
        <taxon>Chordata</taxon>
        <taxon>Craniata</taxon>
        <taxon>Vertebrata</taxon>
        <taxon>Euteleostomi</taxon>
        <taxon>Actinopterygii</taxon>
        <taxon>Neopterygii</taxon>
        <taxon>Teleostei</taxon>
        <taxon>Neoteleostei</taxon>
        <taxon>Acanthomorphata</taxon>
        <taxon>Carangaria</taxon>
        <taxon>Pleuronectiformes</taxon>
        <taxon>Pleuronectoidei</taxon>
        <taxon>Scophthalmidae</taxon>
        <taxon>Scophthalmus</taxon>
    </lineage>
</organism>
<dbReference type="GO" id="GO:0051260">
    <property type="term" value="P:protein homooligomerization"/>
    <property type="evidence" value="ECO:0007669"/>
    <property type="project" value="InterPro"/>
</dbReference>
<evidence type="ECO:0000313" key="3">
    <source>
        <dbReference type="Ensembl" id="ENSSMAP00000051700.1"/>
    </source>
</evidence>
<dbReference type="Ensembl" id="ENSSMAT00000076382.1">
    <property type="protein sequence ID" value="ENSSMAP00000051700.1"/>
    <property type="gene ID" value="ENSSMAG00000034158.1"/>
</dbReference>
<evidence type="ECO:0000259" key="2">
    <source>
        <dbReference type="SMART" id="SM00225"/>
    </source>
</evidence>